<gene>
    <name evidence="1" type="ORF">A0H81_14769</name>
</gene>
<keyword evidence="2" id="KW-1185">Reference proteome</keyword>
<comment type="caution">
    <text evidence="1">The sequence shown here is derived from an EMBL/GenBank/DDBJ whole genome shotgun (WGS) entry which is preliminary data.</text>
</comment>
<protein>
    <submittedName>
        <fullName evidence="1">Uncharacterized protein</fullName>
    </submittedName>
</protein>
<evidence type="ECO:0000313" key="1">
    <source>
        <dbReference type="EMBL" id="OBZ65268.1"/>
    </source>
</evidence>
<dbReference type="AlphaFoldDB" id="A0A1C7LL52"/>
<sequence length="170" mass="18313">MEGEQSLWDKEISRAIEKATGIIDLSYHNLGKGVINSIPPTIGDLSKLVVLPRHHASVIASPSPTESSSFIRPVQRTRALSRSVTLPASAFQASCSGVSPLPSPPRAATRTVSSSAFMEAAAAPWHNEIQLFLANNRIKTLPLELFNVTALTVLILRSNELVSIRPKSHG</sequence>
<dbReference type="OrthoDB" id="660555at2759"/>
<reference evidence="1 2" key="1">
    <citation type="submission" date="2016-03" db="EMBL/GenBank/DDBJ databases">
        <title>Whole genome sequencing of Grifola frondosa 9006-11.</title>
        <authorList>
            <person name="Min B."/>
            <person name="Park H."/>
            <person name="Kim J.-G."/>
            <person name="Cho H."/>
            <person name="Oh Y.-L."/>
            <person name="Kong W.-S."/>
            <person name="Choi I.-G."/>
        </authorList>
    </citation>
    <scope>NUCLEOTIDE SEQUENCE [LARGE SCALE GENOMIC DNA]</scope>
    <source>
        <strain evidence="1 2">9006-11</strain>
    </source>
</reference>
<dbReference type="EMBL" id="LUGG01000047">
    <property type="protein sequence ID" value="OBZ65268.1"/>
    <property type="molecule type" value="Genomic_DNA"/>
</dbReference>
<dbReference type="Proteomes" id="UP000092993">
    <property type="component" value="Unassembled WGS sequence"/>
</dbReference>
<dbReference type="SUPFAM" id="SSF52058">
    <property type="entry name" value="L domain-like"/>
    <property type="match status" value="1"/>
</dbReference>
<dbReference type="InterPro" id="IPR032675">
    <property type="entry name" value="LRR_dom_sf"/>
</dbReference>
<organism evidence="1 2">
    <name type="scientific">Grifola frondosa</name>
    <name type="common">Maitake</name>
    <name type="synonym">Polyporus frondosus</name>
    <dbReference type="NCBI Taxonomy" id="5627"/>
    <lineage>
        <taxon>Eukaryota</taxon>
        <taxon>Fungi</taxon>
        <taxon>Dikarya</taxon>
        <taxon>Basidiomycota</taxon>
        <taxon>Agaricomycotina</taxon>
        <taxon>Agaricomycetes</taxon>
        <taxon>Polyporales</taxon>
        <taxon>Grifolaceae</taxon>
        <taxon>Grifola</taxon>
    </lineage>
</organism>
<dbReference type="STRING" id="5627.A0A1C7LL52"/>
<name>A0A1C7LL52_GRIFR</name>
<accession>A0A1C7LL52</accession>
<evidence type="ECO:0000313" key="2">
    <source>
        <dbReference type="Proteomes" id="UP000092993"/>
    </source>
</evidence>
<proteinExistence type="predicted"/>
<dbReference type="Gene3D" id="3.80.10.10">
    <property type="entry name" value="Ribonuclease Inhibitor"/>
    <property type="match status" value="1"/>
</dbReference>